<sequence length="96" mass="11411">MRNEHVDALYTYENEFVSDHEPLGDFKGHEVYMNLNIDRPYPPVRGRPAYQEIRRAGEALEKQIQELIQLGVLRKVGHNEEAEVKTSFFIFWQNYK</sequence>
<keyword evidence="2" id="KW-1185">Reference proteome</keyword>
<dbReference type="EMBL" id="AVOT02017407">
    <property type="protein sequence ID" value="MBW0503463.1"/>
    <property type="molecule type" value="Genomic_DNA"/>
</dbReference>
<evidence type="ECO:0000313" key="2">
    <source>
        <dbReference type="Proteomes" id="UP000765509"/>
    </source>
</evidence>
<reference evidence="1" key="1">
    <citation type="submission" date="2021-03" db="EMBL/GenBank/DDBJ databases">
        <title>Draft genome sequence of rust myrtle Austropuccinia psidii MF-1, a brazilian biotype.</title>
        <authorList>
            <person name="Quecine M.C."/>
            <person name="Pachon D.M.R."/>
            <person name="Bonatelli M.L."/>
            <person name="Correr F.H."/>
            <person name="Franceschini L.M."/>
            <person name="Leite T.F."/>
            <person name="Margarido G.R.A."/>
            <person name="Almeida C.A."/>
            <person name="Ferrarezi J.A."/>
            <person name="Labate C.A."/>
        </authorList>
    </citation>
    <scope>NUCLEOTIDE SEQUENCE</scope>
    <source>
        <strain evidence="1">MF-1</strain>
    </source>
</reference>
<dbReference type="OrthoDB" id="6776860at2759"/>
<name>A0A9Q3DKT7_9BASI</name>
<gene>
    <name evidence="1" type="ORF">O181_043178</name>
</gene>
<organism evidence="1 2">
    <name type="scientific">Austropuccinia psidii MF-1</name>
    <dbReference type="NCBI Taxonomy" id="1389203"/>
    <lineage>
        <taxon>Eukaryota</taxon>
        <taxon>Fungi</taxon>
        <taxon>Dikarya</taxon>
        <taxon>Basidiomycota</taxon>
        <taxon>Pucciniomycotina</taxon>
        <taxon>Pucciniomycetes</taxon>
        <taxon>Pucciniales</taxon>
        <taxon>Sphaerophragmiaceae</taxon>
        <taxon>Austropuccinia</taxon>
    </lineage>
</organism>
<protein>
    <submittedName>
        <fullName evidence="1">Uncharacterized protein</fullName>
    </submittedName>
</protein>
<comment type="caution">
    <text evidence="1">The sequence shown here is derived from an EMBL/GenBank/DDBJ whole genome shotgun (WGS) entry which is preliminary data.</text>
</comment>
<dbReference type="Proteomes" id="UP000765509">
    <property type="component" value="Unassembled WGS sequence"/>
</dbReference>
<accession>A0A9Q3DKT7</accession>
<dbReference type="AlphaFoldDB" id="A0A9Q3DKT7"/>
<proteinExistence type="predicted"/>
<evidence type="ECO:0000313" key="1">
    <source>
        <dbReference type="EMBL" id="MBW0503463.1"/>
    </source>
</evidence>